<evidence type="ECO:0000256" key="10">
    <source>
        <dbReference type="PROSITE-ProRule" id="PRU10141"/>
    </source>
</evidence>
<dbReference type="GO" id="GO:0005524">
    <property type="term" value="F:ATP binding"/>
    <property type="evidence" value="ECO:0007669"/>
    <property type="project" value="UniProtKB-UniRule"/>
</dbReference>
<keyword evidence="3 11" id="KW-0723">Serine/threonine-protein kinase</keyword>
<dbReference type="PROSITE" id="PS00108">
    <property type="entry name" value="PROTEIN_KINASE_ST"/>
    <property type="match status" value="1"/>
</dbReference>
<comment type="caution">
    <text evidence="13">The sequence shown here is derived from an EMBL/GenBank/DDBJ whole genome shotgun (WGS) entry which is preliminary data.</text>
</comment>
<name>A0A1R2AQC5_9CILI</name>
<evidence type="ECO:0000259" key="12">
    <source>
        <dbReference type="PROSITE" id="PS50011"/>
    </source>
</evidence>
<dbReference type="FunFam" id="3.30.200.20:FF:000097">
    <property type="entry name" value="Probable serine/threonine-protein kinase nek1"/>
    <property type="match status" value="1"/>
</dbReference>
<evidence type="ECO:0000313" key="14">
    <source>
        <dbReference type="Proteomes" id="UP000187209"/>
    </source>
</evidence>
<evidence type="ECO:0000256" key="9">
    <source>
        <dbReference type="ARBA" id="ARBA00048679"/>
    </source>
</evidence>
<comment type="similarity">
    <text evidence="1">Belongs to the protein kinase superfamily. NEK Ser/Thr protein kinase family. NIMA subfamily.</text>
</comment>
<evidence type="ECO:0000256" key="6">
    <source>
        <dbReference type="ARBA" id="ARBA00022777"/>
    </source>
</evidence>
<keyword evidence="5 10" id="KW-0547">Nucleotide-binding</keyword>
<dbReference type="PANTHER" id="PTHR44899:SF6">
    <property type="entry name" value="SERINE_THREONINE PROTEIN KINASE"/>
    <property type="match status" value="1"/>
</dbReference>
<gene>
    <name evidence="13" type="ORF">SteCoe_36324</name>
</gene>
<dbReference type="Proteomes" id="UP000187209">
    <property type="component" value="Unassembled WGS sequence"/>
</dbReference>
<evidence type="ECO:0000256" key="11">
    <source>
        <dbReference type="RuleBase" id="RU000304"/>
    </source>
</evidence>
<reference evidence="13 14" key="1">
    <citation type="submission" date="2016-11" db="EMBL/GenBank/DDBJ databases">
        <title>The macronuclear genome of Stentor coeruleus: a giant cell with tiny introns.</title>
        <authorList>
            <person name="Slabodnick M."/>
            <person name="Ruby J.G."/>
            <person name="Reiff S.B."/>
            <person name="Swart E.C."/>
            <person name="Gosai S."/>
            <person name="Prabakaran S."/>
            <person name="Witkowska E."/>
            <person name="Larue G.E."/>
            <person name="Fisher S."/>
            <person name="Freeman R.M."/>
            <person name="Gunawardena J."/>
            <person name="Chu W."/>
            <person name="Stover N.A."/>
            <person name="Gregory B.D."/>
            <person name="Nowacki M."/>
            <person name="Derisi J."/>
            <person name="Roy S.W."/>
            <person name="Marshall W.F."/>
            <person name="Sood P."/>
        </authorList>
    </citation>
    <scope>NUCLEOTIDE SEQUENCE [LARGE SCALE GENOMIC DNA]</scope>
    <source>
        <strain evidence="13">WM001</strain>
    </source>
</reference>
<dbReference type="EC" id="2.7.11.1" evidence="2"/>
<keyword evidence="14" id="KW-1185">Reference proteome</keyword>
<evidence type="ECO:0000256" key="2">
    <source>
        <dbReference type="ARBA" id="ARBA00012513"/>
    </source>
</evidence>
<evidence type="ECO:0000256" key="3">
    <source>
        <dbReference type="ARBA" id="ARBA00022527"/>
    </source>
</evidence>
<dbReference type="AlphaFoldDB" id="A0A1R2AQC5"/>
<keyword evidence="6" id="KW-0418">Kinase</keyword>
<sequence>MSLDNFEIITKLGEGAYSTVFKVRRYSDSKVYALKKVKIEKLSEKEKKNALNEIRILASIKHPNIICYKEAFFDENDKSLCLIMEFADSGDLWQKIQRCIKKSIRLRESYIWSIFTQVTKGLKTLHDLGVLHRDLKSANVFLNRDGTIKLGDMNVSKVAKDGFLKTQTGTPYYASPEVWKDQKYNNKSDIWSLGCVLYEAITLHPPFTAMDMEGLFDRVTKGQYKPIPPDYSNDLALVLSKMLDSNAENRPGCDEILAFDFVRKHCSNKSMNSSTSSLIQPIKVPNEINMLSHSLPRADYGGFEERDGKFIESCSKKILQDPYSKLPVIRANPKAPRKHIDFHKLIESSTDRLKRIREIYLSPLNVYMSPNIKKSSKYIGYKKNIFG</sequence>
<dbReference type="GO" id="GO:0004674">
    <property type="term" value="F:protein serine/threonine kinase activity"/>
    <property type="evidence" value="ECO:0007669"/>
    <property type="project" value="UniProtKB-KW"/>
</dbReference>
<dbReference type="PROSITE" id="PS00107">
    <property type="entry name" value="PROTEIN_KINASE_ATP"/>
    <property type="match status" value="1"/>
</dbReference>
<comment type="catalytic activity">
    <reaction evidence="8">
        <text>L-threonyl-[protein] + ATP = O-phospho-L-threonyl-[protein] + ADP + H(+)</text>
        <dbReference type="Rhea" id="RHEA:46608"/>
        <dbReference type="Rhea" id="RHEA-COMP:11060"/>
        <dbReference type="Rhea" id="RHEA-COMP:11605"/>
        <dbReference type="ChEBI" id="CHEBI:15378"/>
        <dbReference type="ChEBI" id="CHEBI:30013"/>
        <dbReference type="ChEBI" id="CHEBI:30616"/>
        <dbReference type="ChEBI" id="CHEBI:61977"/>
        <dbReference type="ChEBI" id="CHEBI:456216"/>
        <dbReference type="EC" id="2.7.11.1"/>
    </reaction>
</comment>
<dbReference type="SMART" id="SM00220">
    <property type="entry name" value="S_TKc"/>
    <property type="match status" value="1"/>
</dbReference>
<dbReference type="OrthoDB" id="248923at2759"/>
<evidence type="ECO:0000256" key="8">
    <source>
        <dbReference type="ARBA" id="ARBA00047899"/>
    </source>
</evidence>
<dbReference type="Gene3D" id="3.30.200.20">
    <property type="entry name" value="Phosphorylase Kinase, domain 1"/>
    <property type="match status" value="1"/>
</dbReference>
<feature type="binding site" evidence="10">
    <location>
        <position position="35"/>
    </location>
    <ligand>
        <name>ATP</name>
        <dbReference type="ChEBI" id="CHEBI:30616"/>
    </ligand>
</feature>
<dbReference type="PANTHER" id="PTHR44899">
    <property type="entry name" value="CAMK FAMILY PROTEIN KINASE"/>
    <property type="match status" value="1"/>
</dbReference>
<dbReference type="InterPro" id="IPR051131">
    <property type="entry name" value="NEK_Ser/Thr_kinase_NIMA"/>
</dbReference>
<dbReference type="InterPro" id="IPR008271">
    <property type="entry name" value="Ser/Thr_kinase_AS"/>
</dbReference>
<evidence type="ECO:0000256" key="5">
    <source>
        <dbReference type="ARBA" id="ARBA00022741"/>
    </source>
</evidence>
<dbReference type="PROSITE" id="PS50011">
    <property type="entry name" value="PROTEIN_KINASE_DOM"/>
    <property type="match status" value="1"/>
</dbReference>
<dbReference type="Pfam" id="PF00069">
    <property type="entry name" value="Pkinase"/>
    <property type="match status" value="1"/>
</dbReference>
<evidence type="ECO:0000313" key="13">
    <source>
        <dbReference type="EMBL" id="OMJ66738.1"/>
    </source>
</evidence>
<dbReference type="SUPFAM" id="SSF56112">
    <property type="entry name" value="Protein kinase-like (PK-like)"/>
    <property type="match status" value="1"/>
</dbReference>
<proteinExistence type="inferred from homology"/>
<accession>A0A1R2AQC5</accession>
<dbReference type="Gene3D" id="1.10.510.10">
    <property type="entry name" value="Transferase(Phosphotransferase) domain 1"/>
    <property type="match status" value="1"/>
</dbReference>
<dbReference type="InterPro" id="IPR000719">
    <property type="entry name" value="Prot_kinase_dom"/>
</dbReference>
<protein>
    <recommendedName>
        <fullName evidence="2">non-specific serine/threonine protein kinase</fullName>
        <ecNumber evidence="2">2.7.11.1</ecNumber>
    </recommendedName>
</protein>
<evidence type="ECO:0000256" key="4">
    <source>
        <dbReference type="ARBA" id="ARBA00022679"/>
    </source>
</evidence>
<dbReference type="InterPro" id="IPR017441">
    <property type="entry name" value="Protein_kinase_ATP_BS"/>
</dbReference>
<keyword evidence="4" id="KW-0808">Transferase</keyword>
<organism evidence="13 14">
    <name type="scientific">Stentor coeruleus</name>
    <dbReference type="NCBI Taxonomy" id="5963"/>
    <lineage>
        <taxon>Eukaryota</taxon>
        <taxon>Sar</taxon>
        <taxon>Alveolata</taxon>
        <taxon>Ciliophora</taxon>
        <taxon>Postciliodesmatophora</taxon>
        <taxon>Heterotrichea</taxon>
        <taxon>Heterotrichida</taxon>
        <taxon>Stentoridae</taxon>
        <taxon>Stentor</taxon>
    </lineage>
</organism>
<comment type="catalytic activity">
    <reaction evidence="9">
        <text>L-seryl-[protein] + ATP = O-phospho-L-seryl-[protein] + ADP + H(+)</text>
        <dbReference type="Rhea" id="RHEA:17989"/>
        <dbReference type="Rhea" id="RHEA-COMP:9863"/>
        <dbReference type="Rhea" id="RHEA-COMP:11604"/>
        <dbReference type="ChEBI" id="CHEBI:15378"/>
        <dbReference type="ChEBI" id="CHEBI:29999"/>
        <dbReference type="ChEBI" id="CHEBI:30616"/>
        <dbReference type="ChEBI" id="CHEBI:83421"/>
        <dbReference type="ChEBI" id="CHEBI:456216"/>
        <dbReference type="EC" id="2.7.11.1"/>
    </reaction>
</comment>
<dbReference type="EMBL" id="MPUH01001646">
    <property type="protein sequence ID" value="OMJ66738.1"/>
    <property type="molecule type" value="Genomic_DNA"/>
</dbReference>
<evidence type="ECO:0000256" key="7">
    <source>
        <dbReference type="ARBA" id="ARBA00022840"/>
    </source>
</evidence>
<evidence type="ECO:0000256" key="1">
    <source>
        <dbReference type="ARBA" id="ARBA00010886"/>
    </source>
</evidence>
<keyword evidence="7 10" id="KW-0067">ATP-binding</keyword>
<dbReference type="InterPro" id="IPR011009">
    <property type="entry name" value="Kinase-like_dom_sf"/>
</dbReference>
<feature type="domain" description="Protein kinase" evidence="12">
    <location>
        <begin position="6"/>
        <end position="262"/>
    </location>
</feature>